<comment type="caution">
    <text evidence="2">The sequence shown here is derived from an EMBL/GenBank/DDBJ whole genome shotgun (WGS) entry which is preliminary data.</text>
</comment>
<proteinExistence type="predicted"/>
<evidence type="ECO:0000256" key="1">
    <source>
        <dbReference type="SAM" id="MobiDB-lite"/>
    </source>
</evidence>
<evidence type="ECO:0000313" key="3">
    <source>
        <dbReference type="Proteomes" id="UP000601435"/>
    </source>
</evidence>
<gene>
    <name evidence="2" type="ORF">SNEC2469_LOCUS7367</name>
</gene>
<dbReference type="OrthoDB" id="415065at2759"/>
<dbReference type="EMBL" id="CAJNJA010012551">
    <property type="protein sequence ID" value="CAE7299019.1"/>
    <property type="molecule type" value="Genomic_DNA"/>
</dbReference>
<feature type="region of interest" description="Disordered" evidence="1">
    <location>
        <begin position="468"/>
        <end position="488"/>
    </location>
</feature>
<organism evidence="2 3">
    <name type="scientific">Symbiodinium necroappetens</name>
    <dbReference type="NCBI Taxonomy" id="1628268"/>
    <lineage>
        <taxon>Eukaryota</taxon>
        <taxon>Sar</taxon>
        <taxon>Alveolata</taxon>
        <taxon>Dinophyceae</taxon>
        <taxon>Suessiales</taxon>
        <taxon>Symbiodiniaceae</taxon>
        <taxon>Symbiodinium</taxon>
    </lineage>
</organism>
<protein>
    <submittedName>
        <fullName evidence="2">Uncharacterized protein</fullName>
    </submittedName>
</protein>
<reference evidence="2" key="1">
    <citation type="submission" date="2021-02" db="EMBL/GenBank/DDBJ databases">
        <authorList>
            <person name="Dougan E. K."/>
            <person name="Rhodes N."/>
            <person name="Thang M."/>
            <person name="Chan C."/>
        </authorList>
    </citation>
    <scope>NUCLEOTIDE SEQUENCE</scope>
</reference>
<evidence type="ECO:0000313" key="2">
    <source>
        <dbReference type="EMBL" id="CAE7299019.1"/>
    </source>
</evidence>
<feature type="non-terminal residue" evidence="2">
    <location>
        <position position="488"/>
    </location>
</feature>
<sequence>MGAHATEAKLCIRGINLQRMLATRWPVLKLLADLQKPAALAYESSCSRLQHPSLNWDLWLEQDGAEQSIGAVAGGGLHFVCSVQVTAYAEVAASWLQGDFEDRAGCPRVDPPAILDTATAEANGVVWKSSSGAIAEGRSIAEWTAMCPLGILAAYAVRAAGLVLGHVDVYRIVQRAIETAESAMASLEGILESPWPIFKAGFACDEKLDIIGQLSPACLMKRTFHDLQLSPEDLEVSGAAMRSNVWTRTAKTLRSAAERSQRAHGTSVVVLTGLPHQRVGHLLDLFKHADKMGYLAPLVIVPLEPNVTESCSKIVEVYAARSTMPEDWSPCLPFLSRFQQRAQYLSIYTGLQLDLPVLWFDFHVVFLEDPFHWLPSAALGQLDPPRYRESCQHFCLAPGKADLYLADELYAAFLVKPTLIFIRPTEASVAWLRTFLLWLCTFPFAHEARGLQFMVFPDRQDVVPSVSMLPPAEAQGPSEERNMAGQGL</sequence>
<name>A0A812N2L9_9DINO</name>
<keyword evidence="3" id="KW-1185">Reference proteome</keyword>
<dbReference type="Proteomes" id="UP000601435">
    <property type="component" value="Unassembled WGS sequence"/>
</dbReference>
<accession>A0A812N2L9</accession>
<dbReference type="AlphaFoldDB" id="A0A812N2L9"/>